<dbReference type="OrthoDB" id="3784042at2"/>
<gene>
    <name evidence="3" type="ORF">SAMN05216410_2663</name>
</gene>
<organism evidence="3 4">
    <name type="scientific">Sanguibacter gelidistatuariae</name>
    <dbReference type="NCBI Taxonomy" id="1814289"/>
    <lineage>
        <taxon>Bacteria</taxon>
        <taxon>Bacillati</taxon>
        <taxon>Actinomycetota</taxon>
        <taxon>Actinomycetes</taxon>
        <taxon>Micrococcales</taxon>
        <taxon>Sanguibacteraceae</taxon>
        <taxon>Sanguibacter</taxon>
    </lineage>
</organism>
<dbReference type="AlphaFoldDB" id="A0A1G6RE89"/>
<dbReference type="InterPro" id="IPR048576">
    <property type="entry name" value="Rv2175c_wHTH"/>
</dbReference>
<dbReference type="Pfam" id="PF21531">
    <property type="entry name" value="Rv2175c_wHTH"/>
    <property type="match status" value="1"/>
</dbReference>
<dbReference type="Pfam" id="PF18367">
    <property type="entry name" value="Rv2175c_C"/>
    <property type="match status" value="1"/>
</dbReference>
<reference evidence="3 4" key="1">
    <citation type="submission" date="2016-09" db="EMBL/GenBank/DDBJ databases">
        <authorList>
            <person name="Capua I."/>
            <person name="De Benedictis P."/>
            <person name="Joannis T."/>
            <person name="Lombin L.H."/>
            <person name="Cattoli G."/>
        </authorList>
    </citation>
    <scope>NUCLEOTIDE SEQUENCE [LARGE SCALE GENOMIC DNA]</scope>
    <source>
        <strain evidence="3 4">ISLP-3</strain>
    </source>
</reference>
<dbReference type="InterPro" id="IPR041098">
    <property type="entry name" value="Rv2175c_C"/>
</dbReference>
<dbReference type="RefSeq" id="WP_093183911.1">
    <property type="nucleotide sequence ID" value="NZ_FMYH01000005.1"/>
</dbReference>
<name>A0A1G6RE89_9MICO</name>
<dbReference type="Proteomes" id="UP000199039">
    <property type="component" value="Unassembled WGS sequence"/>
</dbReference>
<feature type="domain" description="DNA-binding protein Rv2175c wHTH" evidence="2">
    <location>
        <begin position="22"/>
        <end position="72"/>
    </location>
</feature>
<evidence type="ECO:0000313" key="4">
    <source>
        <dbReference type="Proteomes" id="UP000199039"/>
    </source>
</evidence>
<keyword evidence="4" id="KW-1185">Reference proteome</keyword>
<dbReference type="GO" id="GO:0003677">
    <property type="term" value="F:DNA binding"/>
    <property type="evidence" value="ECO:0007669"/>
    <property type="project" value="InterPro"/>
</dbReference>
<evidence type="ECO:0000313" key="3">
    <source>
        <dbReference type="EMBL" id="SDD02713.1"/>
    </source>
</evidence>
<protein>
    <submittedName>
        <fullName evidence="3">Uncharacterized protein</fullName>
    </submittedName>
</protein>
<evidence type="ECO:0000259" key="1">
    <source>
        <dbReference type="Pfam" id="PF18367"/>
    </source>
</evidence>
<accession>A0A1G6RE89</accession>
<sequence length="154" mass="16728">MTNPEQQPQPDPAEALQTARIDALVGDWVNVPGVAERLGTKVTSIRSALSDRRIVGMKRGERNIFSVPEQFLIPAHLSNPADRKPVQVPEGETEQIIILPALKGTIIQLGDVGYSDPEIIEWLFTVEGALGQTPMEALRTGRKSAVRRAAQGLG</sequence>
<evidence type="ECO:0000259" key="2">
    <source>
        <dbReference type="Pfam" id="PF21531"/>
    </source>
</evidence>
<dbReference type="STRING" id="1814289.SAMN05216410_2663"/>
<proteinExistence type="predicted"/>
<dbReference type="EMBL" id="FMYH01000005">
    <property type="protein sequence ID" value="SDD02713.1"/>
    <property type="molecule type" value="Genomic_DNA"/>
</dbReference>
<feature type="domain" description="Rv2175c C-terminal" evidence="1">
    <location>
        <begin position="101"/>
        <end position="154"/>
    </location>
</feature>